<organism evidence="3 4">
    <name type="scientific">Penicillium bovifimosum</name>
    <dbReference type="NCBI Taxonomy" id="126998"/>
    <lineage>
        <taxon>Eukaryota</taxon>
        <taxon>Fungi</taxon>
        <taxon>Dikarya</taxon>
        <taxon>Ascomycota</taxon>
        <taxon>Pezizomycotina</taxon>
        <taxon>Eurotiomycetes</taxon>
        <taxon>Eurotiomycetidae</taxon>
        <taxon>Eurotiales</taxon>
        <taxon>Aspergillaceae</taxon>
        <taxon>Penicillium</taxon>
    </lineage>
</organism>
<dbReference type="EMBL" id="JAPQKL010000006">
    <property type="protein sequence ID" value="KAJ5124152.1"/>
    <property type="molecule type" value="Genomic_DNA"/>
</dbReference>
<dbReference type="Proteomes" id="UP001149079">
    <property type="component" value="Unassembled WGS sequence"/>
</dbReference>
<dbReference type="InterPro" id="IPR050300">
    <property type="entry name" value="GDXG_lipolytic_enzyme"/>
</dbReference>
<evidence type="ECO:0000256" key="1">
    <source>
        <dbReference type="ARBA" id="ARBA00022801"/>
    </source>
</evidence>
<evidence type="ECO:0000313" key="4">
    <source>
        <dbReference type="Proteomes" id="UP001149079"/>
    </source>
</evidence>
<accession>A0A9W9KX27</accession>
<keyword evidence="1 3" id="KW-0378">Hydrolase</keyword>
<dbReference type="GO" id="GO:0016787">
    <property type="term" value="F:hydrolase activity"/>
    <property type="evidence" value="ECO:0007669"/>
    <property type="project" value="UniProtKB-KW"/>
</dbReference>
<gene>
    <name evidence="3" type="ORF">N7515_007977</name>
</gene>
<name>A0A9W9KX27_9EURO</name>
<dbReference type="GO" id="GO:0072330">
    <property type="term" value="P:monocarboxylic acid biosynthetic process"/>
    <property type="evidence" value="ECO:0007669"/>
    <property type="project" value="UniProtKB-ARBA"/>
</dbReference>
<dbReference type="GO" id="GO:0017000">
    <property type="term" value="P:antibiotic biosynthetic process"/>
    <property type="evidence" value="ECO:0007669"/>
    <property type="project" value="UniProtKB-ARBA"/>
</dbReference>
<evidence type="ECO:0000259" key="2">
    <source>
        <dbReference type="Pfam" id="PF07859"/>
    </source>
</evidence>
<protein>
    <submittedName>
        <fullName evidence="3">Alpha/beta hydrolase fold-3</fullName>
    </submittedName>
</protein>
<dbReference type="PANTHER" id="PTHR48081:SF8">
    <property type="entry name" value="ALPHA_BETA HYDROLASE FOLD-3 DOMAIN-CONTAINING PROTEIN-RELATED"/>
    <property type="match status" value="1"/>
</dbReference>
<dbReference type="AlphaFoldDB" id="A0A9W9KX27"/>
<dbReference type="PANTHER" id="PTHR48081">
    <property type="entry name" value="AB HYDROLASE SUPERFAMILY PROTEIN C4A8.06C"/>
    <property type="match status" value="1"/>
</dbReference>
<sequence>MLDMSTLIYIYNKCFAFILRAFMRLSRNLTATPDEIRHIKSRDTGRTIKAHLYRSSGPSPSPVLMNFHGSGFVLPLHGDDDEFCRRVSRETKYTVLDVPYRLAPEHPFPAALNDVEDAIKYVLASPEEFDLTHVSLSGFSAGGNLALAAASNLFPRDTFRSLLAIYPVTDLSRESASKIAPARADFHIPVPIMRFFNSSYLPSALDRRDPRISPLYAQADQFPRRILMITADGDSLALEAEELAQKIQKLEGWYVVSQRMEPNCSHAWDKTTRAGTPQYEAKERAYQLAFDMLNE</sequence>
<comment type="caution">
    <text evidence="3">The sequence shown here is derived from an EMBL/GenBank/DDBJ whole genome shotgun (WGS) entry which is preliminary data.</text>
</comment>
<proteinExistence type="predicted"/>
<dbReference type="SUPFAM" id="SSF53474">
    <property type="entry name" value="alpha/beta-Hydrolases"/>
    <property type="match status" value="1"/>
</dbReference>
<feature type="domain" description="Alpha/beta hydrolase fold-3" evidence="2">
    <location>
        <begin position="64"/>
        <end position="268"/>
    </location>
</feature>
<dbReference type="Gene3D" id="3.40.50.1820">
    <property type="entry name" value="alpha/beta hydrolase"/>
    <property type="match status" value="1"/>
</dbReference>
<dbReference type="InterPro" id="IPR029058">
    <property type="entry name" value="AB_hydrolase_fold"/>
</dbReference>
<evidence type="ECO:0000313" key="3">
    <source>
        <dbReference type="EMBL" id="KAJ5124152.1"/>
    </source>
</evidence>
<dbReference type="RefSeq" id="XP_056518551.1">
    <property type="nucleotide sequence ID" value="XM_056668721.1"/>
</dbReference>
<dbReference type="OrthoDB" id="408631at2759"/>
<reference evidence="3" key="2">
    <citation type="journal article" date="2023" name="IMA Fungus">
        <title>Comparative genomic study of the Penicillium genus elucidates a diverse pangenome and 15 lateral gene transfer events.</title>
        <authorList>
            <person name="Petersen C."/>
            <person name="Sorensen T."/>
            <person name="Nielsen M.R."/>
            <person name="Sondergaard T.E."/>
            <person name="Sorensen J.L."/>
            <person name="Fitzpatrick D.A."/>
            <person name="Frisvad J.C."/>
            <person name="Nielsen K.L."/>
        </authorList>
    </citation>
    <scope>NUCLEOTIDE SEQUENCE</scope>
    <source>
        <strain evidence="3">IBT 22155</strain>
    </source>
</reference>
<reference evidence="3" key="1">
    <citation type="submission" date="2022-11" db="EMBL/GenBank/DDBJ databases">
        <authorList>
            <person name="Petersen C."/>
        </authorList>
    </citation>
    <scope>NUCLEOTIDE SEQUENCE</scope>
    <source>
        <strain evidence="3">IBT 22155</strain>
    </source>
</reference>
<dbReference type="GeneID" id="81407891"/>
<keyword evidence="4" id="KW-1185">Reference proteome</keyword>
<dbReference type="InterPro" id="IPR013094">
    <property type="entry name" value="AB_hydrolase_3"/>
</dbReference>
<dbReference type="Pfam" id="PF07859">
    <property type="entry name" value="Abhydrolase_3"/>
    <property type="match status" value="1"/>
</dbReference>